<dbReference type="InterPro" id="IPR000837">
    <property type="entry name" value="AP-1"/>
</dbReference>
<protein>
    <recommendedName>
        <fullName evidence="2">BZIP domain-containing protein</fullName>
    </recommendedName>
</protein>
<evidence type="ECO:0000313" key="4">
    <source>
        <dbReference type="Proteomes" id="UP000304951"/>
    </source>
</evidence>
<dbReference type="PROSITE" id="PS00036">
    <property type="entry name" value="BZIP_BASIC"/>
    <property type="match status" value="1"/>
</dbReference>
<dbReference type="EMBL" id="QZAF01000803">
    <property type="protein sequence ID" value="THV64676.1"/>
    <property type="molecule type" value="Genomic_DNA"/>
</dbReference>
<sequence>MDFFQFERASPQNTSMDPSSTTYDFNALSPTTPEPENMFRDHGMSPQIHMNPNNMWNGPPQPIVDGGLEKLLHSYPAAMDQYGQVTPPDDADMHGMTKAFGKRADSGASGFEVGASSSMSPRNSKRPSVRSSQKSRKESRASEDGLTGDKKDKYREKNRVAAAKCRAKKKEHTDSLEDTYRTQSAMNTALRQTEKSLRDELSYWRTQALHHSFCDCVDLQEYNMRKAQSMAFGTNNGAAPSPVLMNGPSGSSGRNHLRSSSIADMVSPVMSEASQSNSFVFGGMTKGLHKTSPVAPFSTLSESDLKEANQ</sequence>
<evidence type="ECO:0000256" key="1">
    <source>
        <dbReference type="SAM" id="MobiDB-lite"/>
    </source>
</evidence>
<organism evidence="3 4">
    <name type="scientific">Aureobasidium pullulans</name>
    <name type="common">Black yeast</name>
    <name type="synonym">Pullularia pullulans</name>
    <dbReference type="NCBI Taxonomy" id="5580"/>
    <lineage>
        <taxon>Eukaryota</taxon>
        <taxon>Fungi</taxon>
        <taxon>Dikarya</taxon>
        <taxon>Ascomycota</taxon>
        <taxon>Pezizomycotina</taxon>
        <taxon>Dothideomycetes</taxon>
        <taxon>Dothideomycetidae</taxon>
        <taxon>Dothideales</taxon>
        <taxon>Saccotheciaceae</taxon>
        <taxon>Aureobasidium</taxon>
    </lineage>
</organism>
<name>A0A4S8S3L3_AURPU</name>
<dbReference type="SMART" id="SM00338">
    <property type="entry name" value="BRLZ"/>
    <property type="match status" value="1"/>
</dbReference>
<evidence type="ECO:0000259" key="2">
    <source>
        <dbReference type="PROSITE" id="PS50217"/>
    </source>
</evidence>
<dbReference type="Gene3D" id="1.20.5.170">
    <property type="match status" value="1"/>
</dbReference>
<comment type="caution">
    <text evidence="3">The sequence shown here is derived from an EMBL/GenBank/DDBJ whole genome shotgun (WGS) entry which is preliminary data.</text>
</comment>
<dbReference type="GO" id="GO:0000978">
    <property type="term" value="F:RNA polymerase II cis-regulatory region sequence-specific DNA binding"/>
    <property type="evidence" value="ECO:0007669"/>
    <property type="project" value="TreeGrafter"/>
</dbReference>
<dbReference type="PANTHER" id="PTHR23351:SF59">
    <property type="entry name" value="CYCLIC AMP-DEPENDENT TRANSCRIPTION FACTOR ATF-3-LIKE"/>
    <property type="match status" value="1"/>
</dbReference>
<accession>A0A4S8S3L3</accession>
<feature type="region of interest" description="Disordered" evidence="1">
    <location>
        <begin position="101"/>
        <end position="179"/>
    </location>
</feature>
<reference evidence="3 4" key="1">
    <citation type="submission" date="2018-10" db="EMBL/GenBank/DDBJ databases">
        <title>Fifty Aureobasidium pullulans genomes reveal a recombining polyextremotolerant generalist.</title>
        <authorList>
            <person name="Gostincar C."/>
            <person name="Turk M."/>
            <person name="Zajc J."/>
            <person name="Gunde-Cimerman N."/>
        </authorList>
    </citation>
    <scope>NUCLEOTIDE SEQUENCE [LARGE SCALE GENOMIC DNA]</scope>
    <source>
        <strain evidence="3 4">EXF-11900</strain>
    </source>
</reference>
<dbReference type="AlphaFoldDB" id="A0A4S8S3L3"/>
<dbReference type="InterPro" id="IPR004827">
    <property type="entry name" value="bZIP"/>
</dbReference>
<dbReference type="Proteomes" id="UP000304951">
    <property type="component" value="Unassembled WGS sequence"/>
</dbReference>
<dbReference type="Pfam" id="PF00170">
    <property type="entry name" value="bZIP_1"/>
    <property type="match status" value="1"/>
</dbReference>
<dbReference type="SUPFAM" id="SSF57959">
    <property type="entry name" value="Leucine zipper domain"/>
    <property type="match status" value="1"/>
</dbReference>
<dbReference type="InterPro" id="IPR046347">
    <property type="entry name" value="bZIP_sf"/>
</dbReference>
<feature type="domain" description="BZIP" evidence="2">
    <location>
        <begin position="148"/>
        <end position="211"/>
    </location>
</feature>
<dbReference type="PROSITE" id="PS50217">
    <property type="entry name" value="BZIP"/>
    <property type="match status" value="1"/>
</dbReference>
<feature type="compositionally biased region" description="Polar residues" evidence="1">
    <location>
        <begin position="10"/>
        <end position="22"/>
    </location>
</feature>
<dbReference type="GO" id="GO:0005634">
    <property type="term" value="C:nucleus"/>
    <property type="evidence" value="ECO:0007669"/>
    <property type="project" value="TreeGrafter"/>
</dbReference>
<proteinExistence type="predicted"/>
<feature type="compositionally biased region" description="Basic and acidic residues" evidence="1">
    <location>
        <begin position="135"/>
        <end position="159"/>
    </location>
</feature>
<dbReference type="PANTHER" id="PTHR23351">
    <property type="entry name" value="FOS TRANSCRIPTION FACTOR-RELATED"/>
    <property type="match status" value="1"/>
</dbReference>
<dbReference type="GO" id="GO:0000981">
    <property type="term" value="F:DNA-binding transcription factor activity, RNA polymerase II-specific"/>
    <property type="evidence" value="ECO:0007669"/>
    <property type="project" value="TreeGrafter"/>
</dbReference>
<gene>
    <name evidence="3" type="ORF">D6D28_09724</name>
</gene>
<feature type="region of interest" description="Disordered" evidence="1">
    <location>
        <begin position="1"/>
        <end position="22"/>
    </location>
</feature>
<evidence type="ECO:0000313" key="3">
    <source>
        <dbReference type="EMBL" id="THV64676.1"/>
    </source>
</evidence>